<reference evidence="3" key="1">
    <citation type="journal article" date="2019" name="Int. J. Syst. Evol. Microbiol.">
        <title>The Global Catalogue of Microorganisms (GCM) 10K type strain sequencing project: providing services to taxonomists for standard genome sequencing and annotation.</title>
        <authorList>
            <consortium name="The Broad Institute Genomics Platform"/>
            <consortium name="The Broad Institute Genome Sequencing Center for Infectious Disease"/>
            <person name="Wu L."/>
            <person name="Ma J."/>
        </authorList>
    </citation>
    <scope>NUCLEOTIDE SEQUENCE [LARGE SCALE GENOMIC DNA]</scope>
    <source>
        <strain evidence="3">JCM 16898</strain>
    </source>
</reference>
<comment type="caution">
    <text evidence="2">The sequence shown here is derived from an EMBL/GenBank/DDBJ whole genome shotgun (WGS) entry which is preliminary data.</text>
</comment>
<feature type="compositionally biased region" description="Basic and acidic residues" evidence="1">
    <location>
        <begin position="7"/>
        <end position="25"/>
    </location>
</feature>
<organism evidence="2 3">
    <name type="scientific">Amycolatopsis ultiminotia</name>
    <dbReference type="NCBI Taxonomy" id="543629"/>
    <lineage>
        <taxon>Bacteria</taxon>
        <taxon>Bacillati</taxon>
        <taxon>Actinomycetota</taxon>
        <taxon>Actinomycetes</taxon>
        <taxon>Pseudonocardiales</taxon>
        <taxon>Pseudonocardiaceae</taxon>
        <taxon>Amycolatopsis</taxon>
    </lineage>
</organism>
<dbReference type="Proteomes" id="UP001500689">
    <property type="component" value="Unassembled WGS sequence"/>
</dbReference>
<sequence length="104" mass="11196">MTGVEQQHPEDRRSAHPVERGEMRSGGRARPVSGGFGGGWRAWLGFGGRGWLDIRHGSTVLLAGGGAVFAVSRLCRSEDGVPGALYDDRVPGVSERYEVLCRLC</sequence>
<keyword evidence="3" id="KW-1185">Reference proteome</keyword>
<gene>
    <name evidence="2" type="ORF">GCM10022222_81290</name>
</gene>
<protein>
    <submittedName>
        <fullName evidence="2">Uncharacterized protein</fullName>
    </submittedName>
</protein>
<accession>A0ABP6YJM2</accession>
<name>A0ABP6YJM2_9PSEU</name>
<proteinExistence type="predicted"/>
<dbReference type="EMBL" id="BAAAZN010000029">
    <property type="protein sequence ID" value="GAA3584331.1"/>
    <property type="molecule type" value="Genomic_DNA"/>
</dbReference>
<feature type="region of interest" description="Disordered" evidence="1">
    <location>
        <begin position="1"/>
        <end position="35"/>
    </location>
</feature>
<evidence type="ECO:0000313" key="2">
    <source>
        <dbReference type="EMBL" id="GAA3584331.1"/>
    </source>
</evidence>
<evidence type="ECO:0000256" key="1">
    <source>
        <dbReference type="SAM" id="MobiDB-lite"/>
    </source>
</evidence>
<evidence type="ECO:0000313" key="3">
    <source>
        <dbReference type="Proteomes" id="UP001500689"/>
    </source>
</evidence>